<feature type="region of interest" description="Disordered" evidence="1">
    <location>
        <begin position="265"/>
        <end position="291"/>
    </location>
</feature>
<dbReference type="GO" id="GO:0045893">
    <property type="term" value="P:positive regulation of DNA-templated transcription"/>
    <property type="evidence" value="ECO:0007669"/>
    <property type="project" value="TreeGrafter"/>
</dbReference>
<dbReference type="Pfam" id="PF23788">
    <property type="entry name" value="EDRF1_N"/>
    <property type="match status" value="1"/>
</dbReference>
<feature type="compositionally biased region" description="Basic residues" evidence="1">
    <location>
        <begin position="925"/>
        <end position="936"/>
    </location>
</feature>
<feature type="region of interest" description="Disordered" evidence="1">
    <location>
        <begin position="907"/>
        <end position="942"/>
    </location>
</feature>
<comment type="caution">
    <text evidence="3">The sequence shown here is derived from an EMBL/GenBank/DDBJ whole genome shotgun (WGS) entry which is preliminary data.</text>
</comment>
<keyword evidence="4" id="KW-1185">Reference proteome</keyword>
<proteinExistence type="predicted"/>
<name>A0AAX6E2W3_IRIPA</name>
<dbReference type="EMBL" id="JANAVB010040220">
    <property type="protein sequence ID" value="KAJ6798402.1"/>
    <property type="molecule type" value="Genomic_DNA"/>
</dbReference>
<feature type="compositionally biased region" description="Low complexity" evidence="1">
    <location>
        <begin position="907"/>
        <end position="923"/>
    </location>
</feature>
<accession>A0AAX6E2W3</accession>
<organism evidence="3 4">
    <name type="scientific">Iris pallida</name>
    <name type="common">Sweet iris</name>
    <dbReference type="NCBI Taxonomy" id="29817"/>
    <lineage>
        <taxon>Eukaryota</taxon>
        <taxon>Viridiplantae</taxon>
        <taxon>Streptophyta</taxon>
        <taxon>Embryophyta</taxon>
        <taxon>Tracheophyta</taxon>
        <taxon>Spermatophyta</taxon>
        <taxon>Magnoliopsida</taxon>
        <taxon>Liliopsida</taxon>
        <taxon>Asparagales</taxon>
        <taxon>Iridaceae</taxon>
        <taxon>Iridoideae</taxon>
        <taxon>Irideae</taxon>
        <taxon>Iris</taxon>
    </lineage>
</organism>
<evidence type="ECO:0000256" key="1">
    <source>
        <dbReference type="SAM" id="MobiDB-lite"/>
    </source>
</evidence>
<feature type="compositionally biased region" description="Polar residues" evidence="1">
    <location>
        <begin position="268"/>
        <end position="283"/>
    </location>
</feature>
<dbReference type="InterPro" id="IPR056582">
    <property type="entry name" value="EDRF1_N"/>
</dbReference>
<reference evidence="3" key="1">
    <citation type="journal article" date="2023" name="GigaByte">
        <title>Genome assembly of the bearded iris, Iris pallida Lam.</title>
        <authorList>
            <person name="Bruccoleri R.E."/>
            <person name="Oakeley E.J."/>
            <person name="Faust A.M.E."/>
            <person name="Altorfer M."/>
            <person name="Dessus-Babus S."/>
            <person name="Burckhardt D."/>
            <person name="Oertli M."/>
            <person name="Naumann U."/>
            <person name="Petersen F."/>
            <person name="Wong J."/>
        </authorList>
    </citation>
    <scope>NUCLEOTIDE SEQUENCE</scope>
    <source>
        <strain evidence="3">GSM-AAB239-AS_SAM_17_03QT</strain>
    </source>
</reference>
<reference evidence="3" key="2">
    <citation type="submission" date="2023-04" db="EMBL/GenBank/DDBJ databases">
        <authorList>
            <person name="Bruccoleri R.E."/>
            <person name="Oakeley E.J."/>
            <person name="Faust A.-M."/>
            <person name="Dessus-Babus S."/>
            <person name="Altorfer M."/>
            <person name="Burckhardt D."/>
            <person name="Oertli M."/>
            <person name="Naumann U."/>
            <person name="Petersen F."/>
            <person name="Wong J."/>
        </authorList>
    </citation>
    <scope>NUCLEOTIDE SEQUENCE</scope>
    <source>
        <strain evidence="3">GSM-AAB239-AS_SAM_17_03QT</strain>
        <tissue evidence="3">Leaf</tissue>
    </source>
</reference>
<protein>
    <recommendedName>
        <fullName evidence="2">EDRF1 N-terminal domain-containing protein</fullName>
    </recommendedName>
</protein>
<evidence type="ECO:0000313" key="4">
    <source>
        <dbReference type="Proteomes" id="UP001140949"/>
    </source>
</evidence>
<feature type="domain" description="EDRF1 N-terminal" evidence="2">
    <location>
        <begin position="119"/>
        <end position="533"/>
    </location>
</feature>
<evidence type="ECO:0000313" key="3">
    <source>
        <dbReference type="EMBL" id="KAJ6798402.1"/>
    </source>
</evidence>
<dbReference type="Proteomes" id="UP001140949">
    <property type="component" value="Unassembled WGS sequence"/>
</dbReference>
<evidence type="ECO:0000259" key="2">
    <source>
        <dbReference type="Pfam" id="PF23788"/>
    </source>
</evidence>
<dbReference type="PANTHER" id="PTHR15000">
    <property type="entry name" value="ERYTHROID DIFFERENTIATION-RELATED FACTOR 1"/>
    <property type="match status" value="1"/>
</dbReference>
<dbReference type="PANTHER" id="PTHR15000:SF1">
    <property type="entry name" value="ERYTHROID DIFFERENTIATION-RELATED FACTOR 1"/>
    <property type="match status" value="1"/>
</dbReference>
<gene>
    <name evidence="3" type="ORF">M6B38_211775</name>
</gene>
<sequence length="1456" mass="161469">MEDSGQLQCVGKLEIAKAKPVGFLCGTLPVPVLNDFPLSQSALVPSPLTIGAPRYQMLPTETDLNTLPLLSDRDQKAFAAAAAGAGESKNTGVPYWESGLTSQNLSRKCEALAVSGLTEYGDEIDVVAPTDILKQIFKIPYSKAQLSIAVHRVGDTLILNTGLDVEEGEKIFRRQNNQSKGSDPSIFLNFAMHSVRAEACDCPPTHNLSSEKPSNSTMLPGHLTSSEASFVSSTSSHASKSQFLNKNVSGSRKSTQASRDKYFWGAKQNKQTSKNPESVNRNSEVGEKPRCSVQDSDKFKRVGNDSFLRVLFWQFHNFRMLLGSDLLIFSNEKYVAVSLHLWDVARQVTPLTWLEAWLDNVMASVPEVAICYHDNGVVQGYELLKTDDIFLLKGISEDGIPAFHPQVVEQNGLSVLRFLQDNCKQDPGAYWLYKSAGEDVIQLFDLSVMPKNHSDDDHDKGCNSLPSLMHRGRKDSLFLLGTLLYRVAHRLSLSKAPDNRVKCAKFFKKCLDFLREQDHLVVRAYAHEQFARLILKCYEELELTSESFLLGSEVTVTDLEDESSEFSLGMFTSTAQDMVPSQAAENVTSTKDGSVIPSSGLETSGLKLEADSCTMSSSTEVIDLTEVNANSKTHDSLDMCQISENSTHVVRTVTDPVSSKLAAIHHVSQAIKSLRFKRQLQNAQGDMVDQGYMIHNRSSNSYSLCACGDPDCIEVCDIRQWLPKSKLDHKMWNLVLLLGESYLALGEAYKEDQQLDRALKVVELACLVYGSMPQHLEDARFISSMVSGSSSQLNVNDGMEVDVSIDDAKDLGPDIFEGFSTNQFSPAYLFWAKAWSLVGDVYVEYHRSRGKENPVQAERKASGSELRMSNEVVREVKRLKKKLGQYNPNCSSCSLINCSCQSDRISSNNSASSSTGVASPSYSRKQSRKLNMKKSYHSMSEQPFDVNCSSKLRSASSDEVERLQNSTKVDTNVGLADKFNGKSAAANIVHVAASSLEESPAAADNVAKEDVMKADTTGFSRDAASFEPSTKSESRCGGIFKYLESSKSANAESNLSAAIACYDEARKAFGVSSFGSEELHSVVKKKGWVCNELGRYRLEMGNLPAAEIAFADAIKAFKEVSDHTNIILINCNLGHGRRAIAEELVTKMSELKMHDILQNAYKQARKTAKLEYFESLRYYRAAMTELASAGDVPDSLLLEVHTQFAHTYLKLGMLLAGESIPSEGNERIYSQHFYSDGKPKDLRKPDISASDAFREALSTYESLGDVRKQEAAFAHFQLACYHRDTCLKFLDLDQKQVNLSNNENNRQKAKWYASLAEKHWQKSIAFYGPKTHPAMHLNILMELSTISLSLWNTFHSNTMLEAALLHLLDGRQVVEENEDCKFNHDPDVGMKFWNQLQALLKRMLSASLAVNKAGAAGQTSTSNKVGDHGKLREMYLMSLKSTNFCQLHGMYNLWVS</sequence>